<dbReference type="PRINTS" id="PR00080">
    <property type="entry name" value="SDRFAMILY"/>
</dbReference>
<comment type="similarity">
    <text evidence="1">Belongs to the short-chain dehydrogenases/reductases (SDR) family.</text>
</comment>
<feature type="domain" description="Ketoreductase" evidence="3">
    <location>
        <begin position="19"/>
        <end position="204"/>
    </location>
</feature>
<dbReference type="SMART" id="SM00822">
    <property type="entry name" value="PKS_KR"/>
    <property type="match status" value="1"/>
</dbReference>
<dbReference type="PANTHER" id="PTHR43639">
    <property type="entry name" value="OXIDOREDUCTASE, SHORT-CHAIN DEHYDROGENASE/REDUCTASE FAMILY (AFU_ORTHOLOGUE AFUA_5G02870)"/>
    <property type="match status" value="1"/>
</dbReference>
<evidence type="ECO:0000313" key="5">
    <source>
        <dbReference type="Proteomes" id="UP000629371"/>
    </source>
</evidence>
<name>A0ABS1N210_9ACTN</name>
<dbReference type="Pfam" id="PF13561">
    <property type="entry name" value="adh_short_C2"/>
    <property type="match status" value="1"/>
</dbReference>
<gene>
    <name evidence="4" type="ORF">JK360_32455</name>
</gene>
<keyword evidence="5" id="KW-1185">Reference proteome</keyword>
<proteinExistence type="inferred from homology"/>
<organism evidence="4 5">
    <name type="scientific">Streptomyces siderophoricus</name>
    <dbReference type="NCBI Taxonomy" id="2802281"/>
    <lineage>
        <taxon>Bacteria</taxon>
        <taxon>Bacillati</taxon>
        <taxon>Actinomycetota</taxon>
        <taxon>Actinomycetes</taxon>
        <taxon>Kitasatosporales</taxon>
        <taxon>Streptomycetaceae</taxon>
        <taxon>Streptomyces</taxon>
    </lineage>
</organism>
<protein>
    <submittedName>
        <fullName evidence="4">SDR family oxidoreductase</fullName>
    </submittedName>
</protein>
<dbReference type="Gene3D" id="3.40.50.720">
    <property type="entry name" value="NAD(P)-binding Rossmann-like Domain"/>
    <property type="match status" value="1"/>
</dbReference>
<evidence type="ECO:0000256" key="2">
    <source>
        <dbReference type="ARBA" id="ARBA00023002"/>
    </source>
</evidence>
<keyword evidence="2" id="KW-0560">Oxidoreductase</keyword>
<accession>A0ABS1N210</accession>
<dbReference type="PRINTS" id="PR00081">
    <property type="entry name" value="GDHRDH"/>
</dbReference>
<dbReference type="InterPro" id="IPR002347">
    <property type="entry name" value="SDR_fam"/>
</dbReference>
<dbReference type="InterPro" id="IPR036291">
    <property type="entry name" value="NAD(P)-bd_dom_sf"/>
</dbReference>
<dbReference type="SUPFAM" id="SSF51735">
    <property type="entry name" value="NAD(P)-binding Rossmann-fold domains"/>
    <property type="match status" value="1"/>
</dbReference>
<dbReference type="Proteomes" id="UP000629371">
    <property type="component" value="Unassembled WGS sequence"/>
</dbReference>
<sequence>MTSSTDSSDASTQPLAGCGALVTGGSRGTGRAIARRLAADGATVVFTYHTQAEAADSLVAEIAELNGRAYAVPLDLAAPDEIAEAFTAADEAFRETGVGGLDILVVNAGVFTSAPITEATVDDWERVMAVNARGTFLAVQQAAARMRDGGRIITISTVGTHWPSPGEAIYAASKAAVEQITRVASRELGGRGITANTLSLGPTDTDLLRNSAPPGALEGAAAMTALGRIGRPSDVADLVALLVRADNRWVTGQNVRADGGLT</sequence>
<reference evidence="4 5" key="1">
    <citation type="submission" date="2021-01" db="EMBL/GenBank/DDBJ databases">
        <title>WGS of actinomycetes isolated from Thailand.</title>
        <authorList>
            <person name="Thawai C."/>
        </authorList>
    </citation>
    <scope>NUCLEOTIDE SEQUENCE [LARGE SCALE GENOMIC DNA]</scope>
    <source>
        <strain evidence="4 5">CH9-7</strain>
    </source>
</reference>
<dbReference type="EMBL" id="JAERRI010000024">
    <property type="protein sequence ID" value="MBL1093974.1"/>
    <property type="molecule type" value="Genomic_DNA"/>
</dbReference>
<dbReference type="RefSeq" id="WP_201810155.1">
    <property type="nucleotide sequence ID" value="NZ_JAERRI010000024.1"/>
</dbReference>
<evidence type="ECO:0000313" key="4">
    <source>
        <dbReference type="EMBL" id="MBL1093974.1"/>
    </source>
</evidence>
<dbReference type="InterPro" id="IPR057326">
    <property type="entry name" value="KR_dom"/>
</dbReference>
<dbReference type="PANTHER" id="PTHR43639:SF1">
    <property type="entry name" value="SHORT-CHAIN DEHYDROGENASE_REDUCTASE FAMILY PROTEIN"/>
    <property type="match status" value="1"/>
</dbReference>
<evidence type="ECO:0000259" key="3">
    <source>
        <dbReference type="SMART" id="SM00822"/>
    </source>
</evidence>
<comment type="caution">
    <text evidence="4">The sequence shown here is derived from an EMBL/GenBank/DDBJ whole genome shotgun (WGS) entry which is preliminary data.</text>
</comment>
<evidence type="ECO:0000256" key="1">
    <source>
        <dbReference type="ARBA" id="ARBA00006484"/>
    </source>
</evidence>